<dbReference type="PANTHER" id="PTHR42928:SF5">
    <property type="entry name" value="BLR1237 PROTEIN"/>
    <property type="match status" value="1"/>
</dbReference>
<dbReference type="Proteomes" id="UP000177515">
    <property type="component" value="Chromosome 2"/>
</dbReference>
<dbReference type="Gene3D" id="3.40.190.10">
    <property type="entry name" value="Periplasmic binding protein-like II"/>
    <property type="match status" value="1"/>
</dbReference>
<evidence type="ECO:0000313" key="3">
    <source>
        <dbReference type="EMBL" id="AOZ08818.1"/>
    </source>
</evidence>
<dbReference type="RefSeq" id="WP_071016698.1">
    <property type="nucleotide sequence ID" value="NZ_CP017755.1"/>
</dbReference>
<sequence length="335" mass="35219">MQANRRQVLYRLAAAPLLLAGMALGPAAAQTAASAPAAAFPRRPVRIVVPYPAGGATDVLARAIAEPLGKQWQRPIVVENRPGASGMIGADAVVKAPPDGHTLLLTLTGVVQVPSQYAKPPFDPLKDLAPVSELATTHLVVTGNADMPASLAGFVAEARRRPHHYSYGTYGTGSGAHLYMEVFTAAAGLDMIHVPYKGEAPLFNDLLGKQVSLATVSPMALRQHLASGKVRPLAVTGSTRSPLLPDVPTFAEQGFAGLDGPGWFGLFAPAGTPAAIVDRVSADVNAVLAGPDIRRRMDELGVLVKGTRPAEFAKVAAADHRYWSALVRKLDLRMD</sequence>
<dbReference type="PIRSF" id="PIRSF017082">
    <property type="entry name" value="YflP"/>
    <property type="match status" value="1"/>
</dbReference>
<name>A0ABM6FAX9_9BURK</name>
<dbReference type="InterPro" id="IPR042100">
    <property type="entry name" value="Bug_dom1"/>
</dbReference>
<dbReference type="CDD" id="cd13578">
    <property type="entry name" value="PBP2_Bug27"/>
    <property type="match status" value="1"/>
</dbReference>
<gene>
    <name evidence="3" type="ORF">BKK80_23255</name>
</gene>
<dbReference type="EMBL" id="CP017755">
    <property type="protein sequence ID" value="AOZ08818.1"/>
    <property type="molecule type" value="Genomic_DNA"/>
</dbReference>
<dbReference type="Pfam" id="PF03401">
    <property type="entry name" value="TctC"/>
    <property type="match status" value="1"/>
</dbReference>
<proteinExistence type="inferred from homology"/>
<comment type="similarity">
    <text evidence="1">Belongs to the UPF0065 (bug) family.</text>
</comment>
<dbReference type="SUPFAM" id="SSF53850">
    <property type="entry name" value="Periplasmic binding protein-like II"/>
    <property type="match status" value="1"/>
</dbReference>
<dbReference type="PROSITE" id="PS51318">
    <property type="entry name" value="TAT"/>
    <property type="match status" value="1"/>
</dbReference>
<reference evidence="3 4" key="1">
    <citation type="submission" date="2016-10" db="EMBL/GenBank/DDBJ databases">
        <title>Complete genome sequences of three Cupriavidus strains isolated from various Malaysian environments.</title>
        <authorList>
            <person name="Abdullah A.A.-A."/>
            <person name="Shafie N.A.H."/>
            <person name="Lau N.S."/>
        </authorList>
    </citation>
    <scope>NUCLEOTIDE SEQUENCE [LARGE SCALE GENOMIC DNA]</scope>
    <source>
        <strain evidence="3 4">USMAA1020</strain>
    </source>
</reference>
<dbReference type="Gene3D" id="3.40.190.150">
    <property type="entry name" value="Bordetella uptake gene, domain 1"/>
    <property type="match status" value="1"/>
</dbReference>
<protein>
    <submittedName>
        <fullName evidence="3">ABC transporter substrate-binding protein</fullName>
    </submittedName>
</protein>
<organism evidence="3 4">
    <name type="scientific">Cupriavidus malaysiensis</name>
    <dbReference type="NCBI Taxonomy" id="367825"/>
    <lineage>
        <taxon>Bacteria</taxon>
        <taxon>Pseudomonadati</taxon>
        <taxon>Pseudomonadota</taxon>
        <taxon>Betaproteobacteria</taxon>
        <taxon>Burkholderiales</taxon>
        <taxon>Burkholderiaceae</taxon>
        <taxon>Cupriavidus</taxon>
    </lineage>
</organism>
<evidence type="ECO:0000256" key="2">
    <source>
        <dbReference type="SAM" id="SignalP"/>
    </source>
</evidence>
<evidence type="ECO:0000313" key="4">
    <source>
        <dbReference type="Proteomes" id="UP000177515"/>
    </source>
</evidence>
<dbReference type="InterPro" id="IPR005064">
    <property type="entry name" value="BUG"/>
</dbReference>
<dbReference type="InterPro" id="IPR006311">
    <property type="entry name" value="TAT_signal"/>
</dbReference>
<keyword evidence="4" id="KW-1185">Reference proteome</keyword>
<feature type="signal peptide" evidence="2">
    <location>
        <begin position="1"/>
        <end position="29"/>
    </location>
</feature>
<dbReference type="PANTHER" id="PTHR42928">
    <property type="entry name" value="TRICARBOXYLATE-BINDING PROTEIN"/>
    <property type="match status" value="1"/>
</dbReference>
<keyword evidence="2" id="KW-0732">Signal</keyword>
<accession>A0ABM6FAX9</accession>
<evidence type="ECO:0000256" key="1">
    <source>
        <dbReference type="ARBA" id="ARBA00006987"/>
    </source>
</evidence>
<feature type="chain" id="PRO_5047433348" evidence="2">
    <location>
        <begin position="30"/>
        <end position="335"/>
    </location>
</feature>